<sequence>MEIDKFSNYPFLTRTVQYVADMGTPVDNILTSRSFDITRYRARSRVLQAIHGDIQHDDTVNFTVELLSYAVARIMVSCLKDAFLTRRYSLAEAKYAYHMMKQENNEVLQEIGEDLHIVASVTESGLFYLHFTDYIRGAVRLRSIQWKLVNRILNSGYVSITKEEYARLLQEAVRSRIIDALPLNVPDEFCQALEKYLLEIKASVDISRTEFDEAGFGNVESEHFPPCIVHLISNAQGGINLAHSARFALTSFLLNIGMSVDQVVSLFNVSPDFNEEKTRYQVEHISGSTGTAYKPPSCTTLITYGNCYGKDKLCETIRHPLNYYKRKKKTGSAK</sequence>
<name>A0AC61S992_9EURY</name>
<accession>A0AC61S992</accession>
<protein>
    <submittedName>
        <fullName evidence="1">DNA primase regulatory subunit PriL</fullName>
    </submittedName>
</protein>
<evidence type="ECO:0000313" key="2">
    <source>
        <dbReference type="Proteomes" id="UP000315423"/>
    </source>
</evidence>
<organism evidence="1 2">
    <name type="scientific">Candidatus Methanomarinus sp</name>
    <dbReference type="NCBI Taxonomy" id="3386244"/>
    <lineage>
        <taxon>Archaea</taxon>
        <taxon>Methanobacteriati</taxon>
        <taxon>Methanobacteriota</taxon>
        <taxon>Stenosarchaea group</taxon>
        <taxon>Methanomicrobia</taxon>
        <taxon>Methanosarcinales</taxon>
        <taxon>ANME-2 cluster</taxon>
        <taxon>Candidatus Methanocomedenaceae</taxon>
        <taxon>Candidatus Methanomarinus</taxon>
    </lineage>
</organism>
<evidence type="ECO:0000313" key="1">
    <source>
        <dbReference type="EMBL" id="TKY91108.1"/>
    </source>
</evidence>
<proteinExistence type="predicted"/>
<comment type="caution">
    <text evidence="1">The sequence shown here is derived from an EMBL/GenBank/DDBJ whole genome shotgun (WGS) entry which is preliminary data.</text>
</comment>
<reference evidence="1" key="1">
    <citation type="submission" date="2018-09" db="EMBL/GenBank/DDBJ databases">
        <title>A genomic encyclopedia of anaerobic methanotrophic archaea.</title>
        <authorList>
            <person name="Skennerton C.T."/>
            <person name="Chadwick G.L."/>
            <person name="Laso-Perez R."/>
            <person name="Leu A.O."/>
            <person name="Speth D.R."/>
            <person name="Yu H."/>
            <person name="Morgan-Lang C."/>
            <person name="Hatzenpichler R."/>
            <person name="Goudeau D."/>
            <person name="Malmstrom R."/>
            <person name="Woyke T."/>
            <person name="Hallam S."/>
            <person name="Tyson G.W."/>
            <person name="Wegener G."/>
            <person name="Boetius A."/>
            <person name="Orphan V.J."/>
        </authorList>
    </citation>
    <scope>NUCLEOTIDE SEQUENCE</scope>
    <source>
        <strain evidence="1">CONS3730D10UFb2</strain>
    </source>
</reference>
<dbReference type="Proteomes" id="UP000315423">
    <property type="component" value="Unassembled WGS sequence"/>
</dbReference>
<gene>
    <name evidence="1" type="primary">priL</name>
    <name evidence="1" type="ORF">C5S46_07535</name>
</gene>
<dbReference type="EMBL" id="QYBA01000259">
    <property type="protein sequence ID" value="TKY91108.1"/>
    <property type="molecule type" value="Genomic_DNA"/>
</dbReference>